<feature type="domain" description="HicB-like antitoxin of toxin-antitoxin system" evidence="1">
    <location>
        <begin position="6"/>
        <end position="65"/>
    </location>
</feature>
<gene>
    <name evidence="2" type="ORF">HMPREF9623_01557</name>
</gene>
<dbReference type="InterPro" id="IPR031807">
    <property type="entry name" value="HicB-like"/>
</dbReference>
<organism evidence="2 3">
    <name type="scientific">Stomatobaculum longum</name>
    <dbReference type="NCBI Taxonomy" id="796942"/>
    <lineage>
        <taxon>Bacteria</taxon>
        <taxon>Bacillati</taxon>
        <taxon>Bacillota</taxon>
        <taxon>Clostridia</taxon>
        <taxon>Lachnospirales</taxon>
        <taxon>Lachnospiraceae</taxon>
        <taxon>Stomatobaculum</taxon>
    </lineage>
</organism>
<keyword evidence="3" id="KW-1185">Reference proteome</keyword>
<dbReference type="SUPFAM" id="SSF143100">
    <property type="entry name" value="TTHA1013/TTHA0281-like"/>
    <property type="match status" value="1"/>
</dbReference>
<evidence type="ECO:0000259" key="1">
    <source>
        <dbReference type="Pfam" id="PF15919"/>
    </source>
</evidence>
<dbReference type="GeneID" id="86941289"/>
<dbReference type="RefSeq" id="WP_009533389.1">
    <property type="nucleotide sequence ID" value="NZ_JH590863.1"/>
</dbReference>
<comment type="caution">
    <text evidence="2">The sequence shown here is derived from an EMBL/GenBank/DDBJ whole genome shotgun (WGS) entry which is preliminary data.</text>
</comment>
<dbReference type="Proteomes" id="UP000018466">
    <property type="component" value="Unassembled WGS sequence"/>
</dbReference>
<evidence type="ECO:0000313" key="2">
    <source>
        <dbReference type="EMBL" id="EHO16011.1"/>
    </source>
</evidence>
<name>A0AA36Y3X6_9FIRM</name>
<dbReference type="Pfam" id="PF15919">
    <property type="entry name" value="HicB_lk_antitox"/>
    <property type="match status" value="1"/>
</dbReference>
<protein>
    <recommendedName>
        <fullName evidence="1">HicB-like antitoxin of toxin-antitoxin system domain-containing protein</fullName>
    </recommendedName>
</protein>
<reference evidence="2 3" key="1">
    <citation type="submission" date="2011-10" db="EMBL/GenBank/DDBJ databases">
        <title>The Genome Sequence of Lachnospiraceae bacterium ACC2.</title>
        <authorList>
            <consortium name="The Broad Institute Genome Sequencing Platform"/>
            <person name="Earl A."/>
            <person name="Ward D."/>
            <person name="Feldgarden M."/>
            <person name="Gevers D."/>
            <person name="Sizova M."/>
            <person name="Hazen A."/>
            <person name="Epstein S."/>
            <person name="Young S.K."/>
            <person name="Zeng Q."/>
            <person name="Gargeya S."/>
            <person name="Fitzgerald M."/>
            <person name="Haas B."/>
            <person name="Abouelleil A."/>
            <person name="Alvarado L."/>
            <person name="Arachchi H.M."/>
            <person name="Berlin A."/>
            <person name="Brown A."/>
            <person name="Chapman S.B."/>
            <person name="Chen Z."/>
            <person name="Dunbar C."/>
            <person name="Freedman E."/>
            <person name="Gearin G."/>
            <person name="Goldberg J."/>
            <person name="Griggs A."/>
            <person name="Gujja S."/>
            <person name="Heiman D."/>
            <person name="Howarth C."/>
            <person name="Larson L."/>
            <person name="Lui A."/>
            <person name="MacDonald P.J.P."/>
            <person name="Montmayeur A."/>
            <person name="Murphy C."/>
            <person name="Neiman D."/>
            <person name="Pearson M."/>
            <person name="Priest M."/>
            <person name="Roberts A."/>
            <person name="Saif S."/>
            <person name="Shea T."/>
            <person name="Shenoy N."/>
            <person name="Sisk P."/>
            <person name="Stolte C."/>
            <person name="Sykes S."/>
            <person name="Wortman J."/>
            <person name="Nusbaum C."/>
            <person name="Birren B."/>
        </authorList>
    </citation>
    <scope>NUCLEOTIDE SEQUENCE [LARGE SCALE GENOMIC DNA]</scope>
    <source>
        <strain evidence="2 3">ACC2</strain>
    </source>
</reference>
<dbReference type="InterPro" id="IPR035069">
    <property type="entry name" value="TTHA1013/TTHA0281-like"/>
</dbReference>
<dbReference type="Gene3D" id="3.30.160.250">
    <property type="match status" value="1"/>
</dbReference>
<dbReference type="AlphaFoldDB" id="A0AA36Y3X6"/>
<accession>A0AA36Y3X6</accession>
<evidence type="ECO:0000313" key="3">
    <source>
        <dbReference type="Proteomes" id="UP000018466"/>
    </source>
</evidence>
<proteinExistence type="predicted"/>
<dbReference type="EMBL" id="AGEL01000013">
    <property type="protein sequence ID" value="EHO16011.1"/>
    <property type="molecule type" value="Genomic_DNA"/>
</dbReference>
<sequence length="104" mass="11836">MSRYAYPTIFTPEAEGGYSVHFPDLQSCYTCGDTLTDAIYMAEDVLAFTLFGFEQENTTPPVPSEHLTAPAGSFVNWILGNTIWYRKREECRKRKEAKENAQKS</sequence>